<comment type="similarity">
    <text evidence="1 4">Belongs to the peptidase A1 family.</text>
</comment>
<comment type="caution">
    <text evidence="7">The sequence shown here is derived from an EMBL/GenBank/DDBJ whole genome shotgun (WGS) entry which is preliminary data.</text>
</comment>
<keyword evidence="8" id="KW-1185">Reference proteome</keyword>
<dbReference type="PANTHER" id="PTHR47966:SF51">
    <property type="entry name" value="BETA-SITE APP-CLEAVING ENZYME, ISOFORM A-RELATED"/>
    <property type="match status" value="1"/>
</dbReference>
<keyword evidence="4" id="KW-0378">Hydrolase</keyword>
<evidence type="ECO:0000313" key="7">
    <source>
        <dbReference type="EMBL" id="KAJ3477060.1"/>
    </source>
</evidence>
<evidence type="ECO:0000256" key="2">
    <source>
        <dbReference type="ARBA" id="ARBA00022750"/>
    </source>
</evidence>
<evidence type="ECO:0000256" key="4">
    <source>
        <dbReference type="RuleBase" id="RU000454"/>
    </source>
</evidence>
<proteinExistence type="inferred from homology"/>
<evidence type="ECO:0000313" key="8">
    <source>
        <dbReference type="Proteomes" id="UP001212997"/>
    </source>
</evidence>
<feature type="domain" description="Peptidase A1" evidence="6">
    <location>
        <begin position="85"/>
        <end position="401"/>
    </location>
</feature>
<dbReference type="PROSITE" id="PS00141">
    <property type="entry name" value="ASP_PROTEASE"/>
    <property type="match status" value="2"/>
</dbReference>
<evidence type="ECO:0000256" key="1">
    <source>
        <dbReference type="ARBA" id="ARBA00007447"/>
    </source>
</evidence>
<evidence type="ECO:0000256" key="3">
    <source>
        <dbReference type="PIRSR" id="PIRSR601461-1"/>
    </source>
</evidence>
<dbReference type="PRINTS" id="PR00792">
    <property type="entry name" value="PEPSIN"/>
</dbReference>
<dbReference type="InterPro" id="IPR001969">
    <property type="entry name" value="Aspartic_peptidase_AS"/>
</dbReference>
<dbReference type="SUPFAM" id="SSF50630">
    <property type="entry name" value="Acid proteases"/>
    <property type="match status" value="1"/>
</dbReference>
<dbReference type="CDD" id="cd05471">
    <property type="entry name" value="pepsin_like"/>
    <property type="match status" value="1"/>
</dbReference>
<gene>
    <name evidence="7" type="ORF">NLI96_g10724</name>
</gene>
<dbReference type="Pfam" id="PF00026">
    <property type="entry name" value="Asp"/>
    <property type="match status" value="1"/>
</dbReference>
<feature type="signal peptide" evidence="5">
    <location>
        <begin position="1"/>
        <end position="19"/>
    </location>
</feature>
<dbReference type="GO" id="GO:0004190">
    <property type="term" value="F:aspartic-type endopeptidase activity"/>
    <property type="evidence" value="ECO:0007669"/>
    <property type="project" value="UniProtKB-KW"/>
</dbReference>
<sequence>MTYSSALLLTLAFTLAVSANPVVIRDSPITLPITKRLNANGTFNLLERDQARVKGLKQFARQKISGTLVDAVVASVPVTNQAVDYVANVGVGTPPTTFSLLVDTGSSNTWVGAGKAFRSTSSTSQTSDRVSVTYGSGSFSGNEFIDTVTLGSGLTITKQSIGVATRSTGFDGVDGILGIGPVDLTVGTLTNARATIPTVTDNLFSQGIITSNLVAVSFAPTSSESITNGELTFGGTDSSKFTGSIHFAPITSTSPASEFWGIDQTIRYGASTSIQSLTAGIVDTGTTLVLIASDSFRRYTTATGGVNDRTTGLLRLTTAQFANLQSLFFTVNGVTFELTANAQIWPRALNTAIGGNANSVYLIVNDIGTPSGEGLDFINGMTFLERFYSVFDTANQRVGLATTSATTATPN</sequence>
<organism evidence="7 8">
    <name type="scientific">Meripilus lineatus</name>
    <dbReference type="NCBI Taxonomy" id="2056292"/>
    <lineage>
        <taxon>Eukaryota</taxon>
        <taxon>Fungi</taxon>
        <taxon>Dikarya</taxon>
        <taxon>Basidiomycota</taxon>
        <taxon>Agaricomycotina</taxon>
        <taxon>Agaricomycetes</taxon>
        <taxon>Polyporales</taxon>
        <taxon>Meripilaceae</taxon>
        <taxon>Meripilus</taxon>
    </lineage>
</organism>
<name>A0AAD5UXN3_9APHY</name>
<dbReference type="EMBL" id="JANAWD010000636">
    <property type="protein sequence ID" value="KAJ3477060.1"/>
    <property type="molecule type" value="Genomic_DNA"/>
</dbReference>
<dbReference type="GO" id="GO:0006508">
    <property type="term" value="P:proteolysis"/>
    <property type="evidence" value="ECO:0007669"/>
    <property type="project" value="UniProtKB-KW"/>
</dbReference>
<dbReference type="PANTHER" id="PTHR47966">
    <property type="entry name" value="BETA-SITE APP-CLEAVING ENZYME, ISOFORM A-RELATED"/>
    <property type="match status" value="1"/>
</dbReference>
<dbReference type="Proteomes" id="UP001212997">
    <property type="component" value="Unassembled WGS sequence"/>
</dbReference>
<dbReference type="Gene3D" id="2.40.70.10">
    <property type="entry name" value="Acid Proteases"/>
    <property type="match status" value="2"/>
</dbReference>
<evidence type="ECO:0000256" key="5">
    <source>
        <dbReference type="SAM" id="SignalP"/>
    </source>
</evidence>
<keyword evidence="2 4" id="KW-0064">Aspartyl protease</keyword>
<reference evidence="7" key="1">
    <citation type="submission" date="2022-07" db="EMBL/GenBank/DDBJ databases">
        <title>Genome Sequence of Physisporinus lineatus.</title>
        <authorList>
            <person name="Buettner E."/>
        </authorList>
    </citation>
    <scope>NUCLEOTIDE SEQUENCE</scope>
    <source>
        <strain evidence="7">VT162</strain>
    </source>
</reference>
<dbReference type="InterPro" id="IPR034164">
    <property type="entry name" value="Pepsin-like_dom"/>
</dbReference>
<feature type="active site" evidence="3">
    <location>
        <position position="103"/>
    </location>
</feature>
<feature type="active site" evidence="3">
    <location>
        <position position="283"/>
    </location>
</feature>
<dbReference type="InterPro" id="IPR033121">
    <property type="entry name" value="PEPTIDASE_A1"/>
</dbReference>
<accession>A0AAD5UXN3</accession>
<dbReference type="PROSITE" id="PS51767">
    <property type="entry name" value="PEPTIDASE_A1"/>
    <property type="match status" value="1"/>
</dbReference>
<feature type="chain" id="PRO_5042052488" description="Peptidase A1 domain-containing protein" evidence="5">
    <location>
        <begin position="20"/>
        <end position="411"/>
    </location>
</feature>
<dbReference type="AlphaFoldDB" id="A0AAD5UXN3"/>
<evidence type="ECO:0000259" key="6">
    <source>
        <dbReference type="PROSITE" id="PS51767"/>
    </source>
</evidence>
<dbReference type="InterPro" id="IPR021109">
    <property type="entry name" value="Peptidase_aspartic_dom_sf"/>
</dbReference>
<keyword evidence="4" id="KW-0645">Protease</keyword>
<dbReference type="InterPro" id="IPR001461">
    <property type="entry name" value="Aspartic_peptidase_A1"/>
</dbReference>
<keyword evidence="5" id="KW-0732">Signal</keyword>
<protein>
    <recommendedName>
        <fullName evidence="6">Peptidase A1 domain-containing protein</fullName>
    </recommendedName>
</protein>